<organism evidence="2 3">
    <name type="scientific">Tetrahymena thermophila (strain SB210)</name>
    <dbReference type="NCBI Taxonomy" id="312017"/>
    <lineage>
        <taxon>Eukaryota</taxon>
        <taxon>Sar</taxon>
        <taxon>Alveolata</taxon>
        <taxon>Ciliophora</taxon>
        <taxon>Intramacronucleata</taxon>
        <taxon>Oligohymenophorea</taxon>
        <taxon>Hymenostomatida</taxon>
        <taxon>Tetrahymenina</taxon>
        <taxon>Tetrahymenidae</taxon>
        <taxon>Tetrahymena</taxon>
    </lineage>
</organism>
<keyword evidence="2" id="KW-0808">Transferase</keyword>
<dbReference type="GO" id="GO:0016301">
    <property type="term" value="F:kinase activity"/>
    <property type="evidence" value="ECO:0007669"/>
    <property type="project" value="UniProtKB-KW"/>
</dbReference>
<evidence type="ECO:0000313" key="3">
    <source>
        <dbReference type="Proteomes" id="UP000009168"/>
    </source>
</evidence>
<dbReference type="InterPro" id="IPR015943">
    <property type="entry name" value="WD40/YVTN_repeat-like_dom_sf"/>
</dbReference>
<dbReference type="Gene3D" id="2.130.10.10">
    <property type="entry name" value="YVTN repeat-like/Quinoprotein amine dehydrogenase"/>
    <property type="match status" value="1"/>
</dbReference>
<name>Q22S39_TETTS</name>
<sequence length="1680" mass="195056">MNYSLIISFLLSIILSAYTLDTNSNSENYVYSPLHLNLLTSSDEKWTPFQVNIAYQSGLLFVASGFNGITISDQIGSKILHTQNLGSKFVKQIQITLDGQFIFLCFENSLMVVQMIYNYEQTNFSVSNFTQLQIVEYKTSVSSLLYTEDEEFLIVACFGGLIAAYDTTNKSNLYLIGSINLQVQQFDGLFLSKNKKWLYSAANTKGVVIINLQDSSSNQQNNNLRTMNLIFAGYGSYGYIDNFCVATSDGYIYGIDGWQGFFLSNASIIAQSKQSDYPIKIQFQQYWPFQIIPTIQSITINKDETYIFLGVRSQGIYIFDIRDRENLKIFQQIKADSLAYSIAFSKNEEYLYLSNASSLLTFQRTEINLNDDFPNLFNTHQIKFNQLSNLPFKQKCYTDQSDSYLIGAFQKSIFVFPIHQNPYRLNVSDYQKYDIQANSIYLEDSGQYLIVPSYFSTQLLSVYQYNTLNYSNQQSMSLMNMNLIKQYQNSIAKVSEMITFSQDRTFAVQTYQTGLILYNSTDIFNMQIYCYYQYLDSIHGQNQGACITRDNQWVLSTVRNFGVYLLNVENKTNPILTDHLVTLGGENIIISESQNYAYLIDGFQGFAIIDINDFPKISIISRIDLKAYLVMGLPILKEQYILITQENNVLITLIDIRNKKFPYVVNTINYQSQSGEAVCIPQTQDHLFITTQNGIITIPIFSDVKIHTDVNLIINSFNTGLTQAQKVQKTNYINNQSIIQVNNEFLFQVGEVIQLNFNIIYPTAETMQISKIFFYQDGLMADLPSFFLFSLFGQFIQMNIDKSLLGGSQSQIQMNFILLWTVIPVDQTSFIFISQDSDDQAVTNSSQSALIYEYLQEIDILDSNNFLTPKYDFQQGVILNEIFQKQLIDPSLYNQQIYNRIMQQIVKKINFVLSRTCYINPFKFYVKSSLSFDNENVQQFISTIETEDITVILQVNSDDGKIVSVNPSSVTAYMSVNQDELKIEGSLENVNAFLQSKVIFSNNTQINSQNSPQITITIQDNVNYPLILRYNISVSNFIAIKKQLKLNPESSLQQQVENQFKDSVVDIESSIQISFSQKSFEVEDVQVLNYQYYCQDQNGDYILFPTYLWLQQQSEQLSFKGQTTRSMFGMTYRFKIVASDGYTSAEDYFYLHVNGIPYQYIINLLLKILGPIFALLGLYEYRSKFLNILISQQVTFSDEIIEVGQIYHKEIILLDNIQQISKDIIDQLFRKIQNQEGVQLFEQGKQSENNLNKQNVNYQQKNILENKNHNFNLNMLKQQKQQDLLKIAIKLGKLNGNYQQSKVEKRYLDNQGKLLFQVVLEDIKNLKIQPNKNYQQSYEHFMQDIMDTDKRMYRALRAHVSWQLLKYDKRTKQMYNYVKTYCLKNSQFNKNDWFKMLVQIKYQKYQKNQQNLSKDFPILELKFCVLFKIFESIGLFSNQMQLQECPNTFCQFIKLVLDYQAKINLYLLREVIFAETLGFTEKNSNSLIPSSGLSIHINSNKINQISAFKRKKTNVWQKYIFTLLNIEFTKYPMSKNRRLPSWISVDLKYGKIILTGEPQYFDSESIMIKILDLDGYCIYQYQLTVKLNQVKSNKKIINKYIDQIYSQIEYQDQKEESHLLKHQSNNSSQKKVILSDQYISQEDIVLKKNNSENKFQILNINNQLSCFSKINSDSKCISIK</sequence>
<dbReference type="KEGG" id="tet:TTHERM_00010930"/>
<keyword evidence="3" id="KW-1185">Reference proteome</keyword>
<dbReference type="HOGENOM" id="CLU_000949_0_0_1"/>
<protein>
    <submittedName>
        <fullName evidence="2">Kinase domain protein</fullName>
    </submittedName>
</protein>
<evidence type="ECO:0000256" key="1">
    <source>
        <dbReference type="SAM" id="SignalP"/>
    </source>
</evidence>
<reference evidence="3" key="1">
    <citation type="journal article" date="2006" name="PLoS Biol.">
        <title>Macronuclear genome sequence of the ciliate Tetrahymena thermophila, a model eukaryote.</title>
        <authorList>
            <person name="Eisen J.A."/>
            <person name="Coyne R.S."/>
            <person name="Wu M."/>
            <person name="Wu D."/>
            <person name="Thiagarajan M."/>
            <person name="Wortman J.R."/>
            <person name="Badger J.H."/>
            <person name="Ren Q."/>
            <person name="Amedeo P."/>
            <person name="Jones K.M."/>
            <person name="Tallon L.J."/>
            <person name="Delcher A.L."/>
            <person name="Salzberg S.L."/>
            <person name="Silva J.C."/>
            <person name="Haas B.J."/>
            <person name="Majoros W.H."/>
            <person name="Farzad M."/>
            <person name="Carlton J.M."/>
            <person name="Smith R.K. Jr."/>
            <person name="Garg J."/>
            <person name="Pearlman R.E."/>
            <person name="Karrer K.M."/>
            <person name="Sun L."/>
            <person name="Manning G."/>
            <person name="Elde N.C."/>
            <person name="Turkewitz A.P."/>
            <person name="Asai D.J."/>
            <person name="Wilkes D.E."/>
            <person name="Wang Y."/>
            <person name="Cai H."/>
            <person name="Collins K."/>
            <person name="Stewart B.A."/>
            <person name="Lee S.R."/>
            <person name="Wilamowska K."/>
            <person name="Weinberg Z."/>
            <person name="Ruzzo W.L."/>
            <person name="Wloga D."/>
            <person name="Gaertig J."/>
            <person name="Frankel J."/>
            <person name="Tsao C.-C."/>
            <person name="Gorovsky M.A."/>
            <person name="Keeling P.J."/>
            <person name="Waller R.F."/>
            <person name="Patron N.J."/>
            <person name="Cherry J.M."/>
            <person name="Stover N.A."/>
            <person name="Krieger C.J."/>
            <person name="del Toro C."/>
            <person name="Ryder H.F."/>
            <person name="Williamson S.C."/>
            <person name="Barbeau R.A."/>
            <person name="Hamilton E.P."/>
            <person name="Orias E."/>
        </authorList>
    </citation>
    <scope>NUCLEOTIDE SEQUENCE [LARGE SCALE GENOMIC DNA]</scope>
    <source>
        <strain evidence="3">SB210</strain>
    </source>
</reference>
<feature type="signal peptide" evidence="1">
    <location>
        <begin position="1"/>
        <end position="19"/>
    </location>
</feature>
<proteinExistence type="predicted"/>
<dbReference type="GeneID" id="7831408"/>
<dbReference type="Proteomes" id="UP000009168">
    <property type="component" value="Unassembled WGS sequence"/>
</dbReference>
<dbReference type="InParanoid" id="Q22S39"/>
<gene>
    <name evidence="2" type="ORF">TTHERM_00010930</name>
</gene>
<dbReference type="SUPFAM" id="SSF82171">
    <property type="entry name" value="DPP6 N-terminal domain-like"/>
    <property type="match status" value="1"/>
</dbReference>
<keyword evidence="2" id="KW-0418">Kinase</keyword>
<evidence type="ECO:0000313" key="2">
    <source>
        <dbReference type="EMBL" id="EAR87933.2"/>
    </source>
</evidence>
<dbReference type="RefSeq" id="XP_001008178.2">
    <property type="nucleotide sequence ID" value="XM_001008178.2"/>
</dbReference>
<feature type="chain" id="PRO_5004201231" evidence="1">
    <location>
        <begin position="20"/>
        <end position="1680"/>
    </location>
</feature>
<accession>Q22S39</accession>
<dbReference type="SUPFAM" id="SSF101908">
    <property type="entry name" value="Putative isomerase YbhE"/>
    <property type="match status" value="1"/>
</dbReference>
<keyword evidence="1" id="KW-0732">Signal</keyword>
<dbReference type="EMBL" id="GG662845">
    <property type="protein sequence ID" value="EAR87933.2"/>
    <property type="molecule type" value="Genomic_DNA"/>
</dbReference>